<organism evidence="1 2">
    <name type="scientific">Flavobacterium panici</name>
    <dbReference type="NCBI Taxonomy" id="2654843"/>
    <lineage>
        <taxon>Bacteria</taxon>
        <taxon>Pseudomonadati</taxon>
        <taxon>Bacteroidota</taxon>
        <taxon>Flavobacteriia</taxon>
        <taxon>Flavobacteriales</taxon>
        <taxon>Flavobacteriaceae</taxon>
        <taxon>Flavobacterium</taxon>
    </lineage>
</organism>
<protein>
    <submittedName>
        <fullName evidence="1">Uncharacterized protein</fullName>
    </submittedName>
</protein>
<reference evidence="1 2" key="1">
    <citation type="submission" date="2020-06" db="EMBL/GenBank/DDBJ databases">
        <authorList>
            <person name="Criscuolo A."/>
        </authorList>
    </citation>
    <scope>NUCLEOTIDE SEQUENCE [LARGE SCALE GENOMIC DNA]</scope>
    <source>
        <strain evidence="1">PXU-55</strain>
    </source>
</reference>
<proteinExistence type="predicted"/>
<dbReference type="Proteomes" id="UP000533639">
    <property type="component" value="Unassembled WGS sequence"/>
</dbReference>
<name>A0A9N8IYN1_9FLAO</name>
<accession>A0A9N8IYN1</accession>
<dbReference type="AlphaFoldDB" id="A0A9N8IYN1"/>
<evidence type="ECO:0000313" key="2">
    <source>
        <dbReference type="Proteomes" id="UP000533639"/>
    </source>
</evidence>
<sequence length="62" mass="7582">MHRIVAHHSINLFFKAVYKSKLYFNCRNYSLQSQKSKYLGEEKKRLPTYLTNRIQFYYISKS</sequence>
<dbReference type="EMBL" id="CAIJDE010000028">
    <property type="protein sequence ID" value="CAC9972890.1"/>
    <property type="molecule type" value="Genomic_DNA"/>
</dbReference>
<gene>
    <name evidence="1" type="ORF">FLAPXU55_00569</name>
</gene>
<keyword evidence="2" id="KW-1185">Reference proteome</keyword>
<evidence type="ECO:0000313" key="1">
    <source>
        <dbReference type="EMBL" id="CAC9972890.1"/>
    </source>
</evidence>
<comment type="caution">
    <text evidence="1">The sequence shown here is derived from an EMBL/GenBank/DDBJ whole genome shotgun (WGS) entry which is preliminary data.</text>
</comment>